<name>A0ABW8Z7E6_9BURK</name>
<dbReference type="EMBL" id="JAQQFR010000006">
    <property type="protein sequence ID" value="MFL9878949.1"/>
    <property type="molecule type" value="Genomic_DNA"/>
</dbReference>
<dbReference type="SUPFAM" id="SSF56954">
    <property type="entry name" value="Outer membrane efflux proteins (OEP)"/>
    <property type="match status" value="1"/>
</dbReference>
<accession>A0ABW8Z7E6</accession>
<comment type="caution">
    <text evidence="2">The sequence shown here is derived from an EMBL/GenBank/DDBJ whole genome shotgun (WGS) entry which is preliminary data.</text>
</comment>
<sequence>MNTFPPLRKLAPPLLALVLSGCASFSADGGFDAVNQTAQQRLNKQTGWSRSEQDADGVTQRVRAMLSKSLSVDDAVQIALLNNRELQASYSELGIAEADLVQAGRLPNPGFSFGRTHTGDDIKIDRSLTLSVMSLLTMPAASRIEARRFEQTKLKLADVMLRTAAMTRKAYYQSIAATQSVRYQEQVREAAEVAHELAARMAKQGNFSQLDVARERAFYLETSTQLTRVRTQAMQENENLMRLLGLRKQDGMLQLPSRLPDLPKSAITLDNSEQVAMEQRLDVQSAKLEVSALQGSLGLTKTTRFINVLDLGYVRNAESGKPAEIGYQASIEIPLFDWGGARVAKAEAIYMQAVHRLAATAVQAQSEVRSAYAVQQHAYLLARQYQDEVVPLRKRISDEYLLRYNGMLASVFELLADAREQANAVNAAIDAARDYWIADSDLQLALGGPTSNLSMTTSAQNKTEGKIHE</sequence>
<evidence type="ECO:0000313" key="3">
    <source>
        <dbReference type="Proteomes" id="UP001629214"/>
    </source>
</evidence>
<dbReference type="InterPro" id="IPR010131">
    <property type="entry name" value="MdtP/NodT-like"/>
</dbReference>
<dbReference type="Gene3D" id="1.20.1600.10">
    <property type="entry name" value="Outer membrane efflux proteins (OEP)"/>
    <property type="match status" value="1"/>
</dbReference>
<organism evidence="2 3">
    <name type="scientific">Herbaspirillum rhizosphaerae</name>
    <dbReference type="NCBI Taxonomy" id="346179"/>
    <lineage>
        <taxon>Bacteria</taxon>
        <taxon>Pseudomonadati</taxon>
        <taxon>Pseudomonadota</taxon>
        <taxon>Betaproteobacteria</taxon>
        <taxon>Burkholderiales</taxon>
        <taxon>Oxalobacteraceae</taxon>
        <taxon>Herbaspirillum</taxon>
    </lineage>
</organism>
<dbReference type="PANTHER" id="PTHR30203:SF24">
    <property type="entry name" value="BLR4935 PROTEIN"/>
    <property type="match status" value="1"/>
</dbReference>
<dbReference type="RefSeq" id="WP_408167941.1">
    <property type="nucleotide sequence ID" value="NZ_JAQQFR010000006.1"/>
</dbReference>
<gene>
    <name evidence="2" type="ORF">PQR63_11180</name>
</gene>
<proteinExistence type="predicted"/>
<evidence type="ECO:0000256" key="1">
    <source>
        <dbReference type="SAM" id="SignalP"/>
    </source>
</evidence>
<feature type="chain" id="PRO_5047071380" evidence="1">
    <location>
        <begin position="28"/>
        <end position="469"/>
    </location>
</feature>
<dbReference type="Proteomes" id="UP001629214">
    <property type="component" value="Unassembled WGS sequence"/>
</dbReference>
<dbReference type="PANTHER" id="PTHR30203">
    <property type="entry name" value="OUTER MEMBRANE CATION EFFLUX PROTEIN"/>
    <property type="match status" value="1"/>
</dbReference>
<evidence type="ECO:0000313" key="2">
    <source>
        <dbReference type="EMBL" id="MFL9878949.1"/>
    </source>
</evidence>
<keyword evidence="1" id="KW-0732">Signal</keyword>
<keyword evidence="3" id="KW-1185">Reference proteome</keyword>
<reference evidence="2 3" key="1">
    <citation type="journal article" date="2024" name="Chem. Sci.">
        <title>Discovery of megapolipeptins by genome mining of a Burkholderiales bacteria collection.</title>
        <authorList>
            <person name="Paulo B.S."/>
            <person name="Recchia M.J.J."/>
            <person name="Lee S."/>
            <person name="Fergusson C.H."/>
            <person name="Romanowski S.B."/>
            <person name="Hernandez A."/>
            <person name="Krull N."/>
            <person name="Liu D.Y."/>
            <person name="Cavanagh H."/>
            <person name="Bos A."/>
            <person name="Gray C.A."/>
            <person name="Murphy B.T."/>
            <person name="Linington R.G."/>
            <person name="Eustaquio A.S."/>
        </authorList>
    </citation>
    <scope>NUCLEOTIDE SEQUENCE [LARGE SCALE GENOMIC DNA]</scope>
    <source>
        <strain evidence="2 3">RL21-008-BIB-B</strain>
    </source>
</reference>
<protein>
    <submittedName>
        <fullName evidence="2">TolC family protein</fullName>
    </submittedName>
</protein>
<feature type="signal peptide" evidence="1">
    <location>
        <begin position="1"/>
        <end position="27"/>
    </location>
</feature>